<dbReference type="SMART" id="SM00028">
    <property type="entry name" value="TPR"/>
    <property type="match status" value="9"/>
</dbReference>
<feature type="repeat" description="TPR" evidence="3">
    <location>
        <begin position="524"/>
        <end position="557"/>
    </location>
</feature>
<feature type="repeat" description="TPR" evidence="3">
    <location>
        <begin position="650"/>
        <end position="683"/>
    </location>
</feature>
<dbReference type="InterPro" id="IPR003540">
    <property type="entry name" value="ADP-ribosyltransferase"/>
</dbReference>
<protein>
    <recommendedName>
        <fullName evidence="4">Protein kinase domain-containing protein</fullName>
    </recommendedName>
</protein>
<dbReference type="InterPro" id="IPR008271">
    <property type="entry name" value="Ser/Thr_kinase_AS"/>
</dbReference>
<dbReference type="PROSITE" id="PS00108">
    <property type="entry name" value="PROTEIN_KINASE_ST"/>
    <property type="match status" value="1"/>
</dbReference>
<dbReference type="EMBL" id="CAJOAZ010001769">
    <property type="protein sequence ID" value="CAF3854896.1"/>
    <property type="molecule type" value="Genomic_DNA"/>
</dbReference>
<gene>
    <name evidence="5" type="ORF">OXD698_LOCUS21478</name>
</gene>
<dbReference type="SMART" id="SM00220">
    <property type="entry name" value="S_TKc"/>
    <property type="match status" value="1"/>
</dbReference>
<dbReference type="InterPro" id="IPR019734">
    <property type="entry name" value="TPR_rpt"/>
</dbReference>
<dbReference type="PROSITE" id="PS50293">
    <property type="entry name" value="TPR_REGION"/>
    <property type="match status" value="5"/>
</dbReference>
<dbReference type="GO" id="GO:0005524">
    <property type="term" value="F:ATP binding"/>
    <property type="evidence" value="ECO:0007669"/>
    <property type="project" value="InterPro"/>
</dbReference>
<dbReference type="InterPro" id="IPR011990">
    <property type="entry name" value="TPR-like_helical_dom_sf"/>
</dbReference>
<dbReference type="SUPFAM" id="SSF56112">
    <property type="entry name" value="Protein kinase-like (PK-like)"/>
    <property type="match status" value="1"/>
</dbReference>
<evidence type="ECO:0000256" key="1">
    <source>
        <dbReference type="ARBA" id="ARBA00022737"/>
    </source>
</evidence>
<feature type="repeat" description="TPR" evidence="3">
    <location>
        <begin position="608"/>
        <end position="641"/>
    </location>
</feature>
<dbReference type="GO" id="GO:0004672">
    <property type="term" value="F:protein kinase activity"/>
    <property type="evidence" value="ECO:0007669"/>
    <property type="project" value="InterPro"/>
</dbReference>
<evidence type="ECO:0000256" key="3">
    <source>
        <dbReference type="PROSITE-ProRule" id="PRU00339"/>
    </source>
</evidence>
<dbReference type="GO" id="GO:0016779">
    <property type="term" value="F:nucleotidyltransferase activity"/>
    <property type="evidence" value="ECO:0007669"/>
    <property type="project" value="UniProtKB-KW"/>
</dbReference>
<dbReference type="SMART" id="SM00671">
    <property type="entry name" value="SEL1"/>
    <property type="match status" value="5"/>
</dbReference>
<keyword evidence="1" id="KW-0677">Repeat</keyword>
<dbReference type="Gene3D" id="1.10.510.10">
    <property type="entry name" value="Transferase(Phosphotransferase) domain 1"/>
    <property type="match status" value="1"/>
</dbReference>
<dbReference type="SUPFAM" id="SSF48452">
    <property type="entry name" value="TPR-like"/>
    <property type="match status" value="1"/>
</dbReference>
<sequence length="1463" mass="168017">MSQLDAIYIFCKNKSRHQEWAQNWTKIKGIYTTNKEICQALQLAVKQCDQDSIVISFLMINEITSTDNLNQLESTFMYTQLFKEILLDTEYDHKAMKNLAACCREVFTNNPIELQIINEFEHDYLPERAIWWYTRECFTYKMLNQALRILDADIIINMGFFLCDIHKQIQQLHKQQVSTYREKSFVVYRGQGLKKSDFEKLQKTKGGLISFNNFLSTSKDKEVSLDFAERASSKPNMVGILFIMSIDPCIESTPFASIKEESYFKNEEEILFSMHTIFRVNAIKQMNKKNQLYQVELQLTSDDDQQLRSLTDWIRKEADGPGWQRMGKLLLKIGQFNKAEDLYNVLLEQTSDEGGKVLYYNQLGYVKDYQGDYEKAIWYYEQALKIQEKSFPLNYSHLATTYNNIGAVYKNIKEYSKALSFYEKALEIDQKTPTNHPYLATSYNNIALVYDIMGNYPKALLFYEKTFELLQKTLPSNHPDFAQSYNNIGNVYMNMKEYSKALSFYEKALEIRQKTLPSNHPSLATSYNNIGAMYKNMGEYEKALLSHEKALEIRQKTLPSNHPDIAQSYNNIGSVYKNMKEYTKALSFYEKALEIQEKSLPSNHPHLVTSYNNIALVYEDMGEYPKTLFYYKKAIEIQEKTLPSNHPSLATSYNNMGFAYENMKDYSKALAYFERALDIWQRTLSPTHPHIKTVKESIEINTHHFFSMELIDLSSETTVRRRYVDDCIIVYLDVTLNQVNLTQLSQFGFSFESFTDQKECINFITNVQDTIIICIIADQLIEENILILNNLPLVTSIYVIGINEENYKSCLVEKYSKIKGASDTLSSIVETLTKDLQIINQNSAPITILASVSSREETNNLNAMYMYCELLKETFLEMNYGEQAKRTLVDYCKIQYANNQSALRMMDEFDRDYTKHSPTWWYTRDCFIYCMLNKALRTHDIEVISKFGFFIKDLHNQLKDLQQNILLSQFTVYRGQSMSMEEFEKLKQNLGGLISFNNFLSTSADQHVSLLFALSCLDASNMKAIFFVINVDLTLSSNPVGYLDENSSFFCVEQEYLWDMNTVFRIHGKHCVCKGCAQHLHTCPLCNGNINTKLPIAQNVMFTIANTKDSLQELCFPKELQHLTIPNDQQPFGHGAICKVFKVNDYAIKCPHVPVSGRQIEDALIHEITIARSLAHIPNVVSVYGGVKLPNHGISIVMEYINGCSLANALQDGTIAALSLKHRLKIALGIVKGLAEVHLADIIHRDLKPENILLQKDVDGYVPKIADFGVSFLLRTASATHLKHSAGTVGYDPVEVANGDIATKKADIYALSFVLYELLTSKRPFANMKEVQIITRFTLNGQRPTDWSVQRNDTETVPNSIRSVIEAGWTPAADSRPSIGAFVAAFRQAVSQQESCINMMKNTIGFYMKDHTTHENVFDKYEGFDLFMLAVLIQRIVVEDVDAISILIGKLKAEQFWITQFLV</sequence>
<evidence type="ECO:0000259" key="4">
    <source>
        <dbReference type="PROSITE" id="PS50011"/>
    </source>
</evidence>
<dbReference type="Pfam" id="PF13374">
    <property type="entry name" value="TPR_10"/>
    <property type="match status" value="1"/>
</dbReference>
<dbReference type="InterPro" id="IPR000719">
    <property type="entry name" value="Prot_kinase_dom"/>
</dbReference>
<accession>A0A819ES71</accession>
<feature type="domain" description="Protein kinase" evidence="4">
    <location>
        <begin position="1126"/>
        <end position="1390"/>
    </location>
</feature>
<dbReference type="Gene3D" id="3.90.176.10">
    <property type="entry name" value="Toxin ADP-ribosyltransferase, Chain A, domain 1"/>
    <property type="match status" value="2"/>
</dbReference>
<dbReference type="Pfam" id="PF13424">
    <property type="entry name" value="TPR_12"/>
    <property type="match status" value="3"/>
</dbReference>
<proteinExistence type="predicted"/>
<feature type="repeat" description="TPR" evidence="3">
    <location>
        <begin position="482"/>
        <end position="515"/>
    </location>
</feature>
<feature type="repeat" description="TPR" evidence="3">
    <location>
        <begin position="440"/>
        <end position="473"/>
    </location>
</feature>
<dbReference type="SUPFAM" id="SSF56399">
    <property type="entry name" value="ADP-ribosylation"/>
    <property type="match status" value="2"/>
</dbReference>
<feature type="repeat" description="TPR" evidence="3">
    <location>
        <begin position="357"/>
        <end position="390"/>
    </location>
</feature>
<evidence type="ECO:0000313" key="5">
    <source>
        <dbReference type="EMBL" id="CAF3854896.1"/>
    </source>
</evidence>
<dbReference type="InterPro" id="IPR006597">
    <property type="entry name" value="Sel1-like"/>
</dbReference>
<dbReference type="PROSITE" id="PS51996">
    <property type="entry name" value="TR_MART"/>
    <property type="match status" value="1"/>
</dbReference>
<evidence type="ECO:0000313" key="6">
    <source>
        <dbReference type="Proteomes" id="UP000663844"/>
    </source>
</evidence>
<feature type="repeat" description="TPR" evidence="3">
    <location>
        <begin position="566"/>
        <end position="599"/>
    </location>
</feature>
<name>A0A819ES71_9BILA</name>
<dbReference type="PRINTS" id="PR00381">
    <property type="entry name" value="KINESINLIGHT"/>
</dbReference>
<reference evidence="5" key="1">
    <citation type="submission" date="2021-02" db="EMBL/GenBank/DDBJ databases">
        <authorList>
            <person name="Nowell W R."/>
        </authorList>
    </citation>
    <scope>NUCLEOTIDE SEQUENCE</scope>
</reference>
<dbReference type="PROSITE" id="PS50011">
    <property type="entry name" value="PROTEIN_KINASE_DOM"/>
    <property type="match status" value="1"/>
</dbReference>
<dbReference type="PROSITE" id="PS50005">
    <property type="entry name" value="TPR"/>
    <property type="match status" value="8"/>
</dbReference>
<dbReference type="Gene3D" id="1.25.40.10">
    <property type="entry name" value="Tetratricopeptide repeat domain"/>
    <property type="match status" value="3"/>
</dbReference>
<dbReference type="Pfam" id="PF13181">
    <property type="entry name" value="TPR_8"/>
    <property type="match status" value="1"/>
</dbReference>
<dbReference type="Pfam" id="PF03496">
    <property type="entry name" value="ADPrib_exo_Tox"/>
    <property type="match status" value="1"/>
</dbReference>
<organism evidence="5 6">
    <name type="scientific">Adineta steineri</name>
    <dbReference type="NCBI Taxonomy" id="433720"/>
    <lineage>
        <taxon>Eukaryota</taxon>
        <taxon>Metazoa</taxon>
        <taxon>Spiralia</taxon>
        <taxon>Gnathifera</taxon>
        <taxon>Rotifera</taxon>
        <taxon>Eurotatoria</taxon>
        <taxon>Bdelloidea</taxon>
        <taxon>Adinetida</taxon>
        <taxon>Adinetidae</taxon>
        <taxon>Adineta</taxon>
    </lineage>
</organism>
<dbReference type="Pfam" id="PF00069">
    <property type="entry name" value="Pkinase"/>
    <property type="match status" value="1"/>
</dbReference>
<keyword evidence="2 3" id="KW-0802">TPR repeat</keyword>
<dbReference type="PANTHER" id="PTHR45641:SF1">
    <property type="entry name" value="AAA+ ATPASE DOMAIN-CONTAINING PROTEIN"/>
    <property type="match status" value="1"/>
</dbReference>
<dbReference type="GO" id="GO:0106274">
    <property type="term" value="F:NAD+-protein-arginine ADP-ribosyltransferase activity"/>
    <property type="evidence" value="ECO:0007669"/>
    <property type="project" value="UniProtKB-EC"/>
</dbReference>
<dbReference type="PANTHER" id="PTHR45641">
    <property type="entry name" value="TETRATRICOPEPTIDE REPEAT PROTEIN (AFU_ORTHOLOGUE AFUA_6G03870)"/>
    <property type="match status" value="1"/>
</dbReference>
<dbReference type="InterPro" id="IPR011009">
    <property type="entry name" value="Kinase-like_dom_sf"/>
</dbReference>
<dbReference type="Proteomes" id="UP000663844">
    <property type="component" value="Unassembled WGS sequence"/>
</dbReference>
<feature type="repeat" description="TPR" evidence="3">
    <location>
        <begin position="399"/>
        <end position="432"/>
    </location>
</feature>
<evidence type="ECO:0000256" key="2">
    <source>
        <dbReference type="ARBA" id="ARBA00022803"/>
    </source>
</evidence>
<comment type="caution">
    <text evidence="5">The sequence shown here is derived from an EMBL/GenBank/DDBJ whole genome shotgun (WGS) entry which is preliminary data.</text>
</comment>